<dbReference type="Pfam" id="PF01789">
    <property type="entry name" value="PsbP"/>
    <property type="match status" value="1"/>
</dbReference>
<dbReference type="InterPro" id="IPR049886">
    <property type="entry name" value="CFI_box_CTERM_dom"/>
</dbReference>
<comment type="caution">
    <text evidence="6">The sequence shown here is derived from an EMBL/GenBank/DDBJ whole genome shotgun (WGS) entry which is preliminary data.</text>
</comment>
<protein>
    <recommendedName>
        <fullName evidence="1">peptidylprolyl isomerase</fullName>
        <ecNumber evidence="1">5.2.1.8</ecNumber>
    </recommendedName>
</protein>
<dbReference type="SUPFAM" id="SSF50891">
    <property type="entry name" value="Cyclophilin-like"/>
    <property type="match status" value="1"/>
</dbReference>
<evidence type="ECO:0000259" key="5">
    <source>
        <dbReference type="PROSITE" id="PS50072"/>
    </source>
</evidence>
<sequence>MRLKNDHLLKLGIAVIPILLIVLLAVPQAFAETRISDKVVVLHTPSGQMVIELFPDDAPVTVENFLNLTEHQFYDRTIFHRVIKDFMIQGGDPKTKPGAYKKVEEWGTGDAGYLIPGEFNNIMHKRGIVSMARGLDPDSGSSQFFIVHKDSPHLDRNYAAFGRLATNSSYVTLDKIANLETGGQATNDIPLNWGQGEILKAEVKQRSEIPDLLDLGEPERVDTPSEQMPQKYSNEKLGISFDAPAGWLVQEPPKRNSQTPDIVAVGSKIGGFTPAISVSIIDANGTSITDYAESIKKSLKPAIEAGTVKIISEESSTINGNEAFIRYVDGNFDMDSGLINVKFKEVVIKKDDKFYVLTYTNSENDFAKSEPKFQAVIDTFQISTSYTTPPTKTPDEKNGGCLIATAAYGTEMSSQVQMLRELRQNVLFSTGSGTAFMTAFNHIYYSFSPTISDLERQSPLFKELVRITITPMLSTLSILSYADVHSEQQVMGYGIGIILLNILMYFALPAMLLVKLRDHLRN</sequence>
<keyword evidence="4" id="KW-0812">Transmembrane</keyword>
<feature type="domain" description="PPIase cyclophilin-type" evidence="5">
    <location>
        <begin position="38"/>
        <end position="190"/>
    </location>
</feature>
<reference evidence="6" key="1">
    <citation type="submission" date="2021-02" db="EMBL/GenBank/DDBJ databases">
        <authorList>
            <person name="Han P."/>
        </authorList>
    </citation>
    <scope>NUCLEOTIDE SEQUENCE</scope>
    <source>
        <strain evidence="6">Candidatus Nitrosotenuis uzonensis 5A</strain>
    </source>
</reference>
<name>A0A812F251_9ARCH</name>
<dbReference type="Pfam" id="PF00160">
    <property type="entry name" value="Pro_isomerase"/>
    <property type="match status" value="1"/>
</dbReference>
<dbReference type="EC" id="5.2.1.8" evidence="1"/>
<evidence type="ECO:0000256" key="2">
    <source>
        <dbReference type="ARBA" id="ARBA00023110"/>
    </source>
</evidence>
<keyword evidence="2" id="KW-0697">Rotamase</keyword>
<dbReference type="PANTHER" id="PTHR45625:SF4">
    <property type="entry name" value="PEPTIDYLPROLYL ISOMERASE DOMAIN AND WD REPEAT-CONTAINING PROTEIN 1"/>
    <property type="match status" value="1"/>
</dbReference>
<dbReference type="GO" id="GO:0003755">
    <property type="term" value="F:peptidyl-prolyl cis-trans isomerase activity"/>
    <property type="evidence" value="ECO:0007669"/>
    <property type="project" value="UniProtKB-KW"/>
</dbReference>
<dbReference type="CDD" id="cd00317">
    <property type="entry name" value="cyclophilin"/>
    <property type="match status" value="1"/>
</dbReference>
<dbReference type="Gene3D" id="3.40.1000.10">
    <property type="entry name" value="Mog1/PsbP, alpha/beta/alpha sandwich"/>
    <property type="match status" value="1"/>
</dbReference>
<gene>
    <name evidence="6" type="ORF">NUZ5A_20595</name>
</gene>
<dbReference type="GO" id="GO:0006457">
    <property type="term" value="P:protein folding"/>
    <property type="evidence" value="ECO:0007669"/>
    <property type="project" value="InterPro"/>
</dbReference>
<evidence type="ECO:0000313" key="6">
    <source>
        <dbReference type="EMBL" id="CAE6489293.1"/>
    </source>
</evidence>
<dbReference type="PRINTS" id="PR00153">
    <property type="entry name" value="CSAPPISMRASE"/>
</dbReference>
<evidence type="ECO:0000313" key="7">
    <source>
        <dbReference type="Proteomes" id="UP000655759"/>
    </source>
</evidence>
<organism evidence="6 7">
    <name type="scientific">Candidatus Nitrosotenuis uzonensis</name>
    <dbReference type="NCBI Taxonomy" id="1407055"/>
    <lineage>
        <taxon>Archaea</taxon>
        <taxon>Nitrososphaerota</taxon>
        <taxon>Candidatus Nitrosotenuis</taxon>
    </lineage>
</organism>
<dbReference type="Gene3D" id="2.40.100.10">
    <property type="entry name" value="Cyclophilin-like"/>
    <property type="match status" value="1"/>
</dbReference>
<dbReference type="PROSITE" id="PS00170">
    <property type="entry name" value="CSA_PPIASE_1"/>
    <property type="match status" value="1"/>
</dbReference>
<dbReference type="AlphaFoldDB" id="A0A812F251"/>
<accession>A0A812F251</accession>
<dbReference type="InterPro" id="IPR044666">
    <property type="entry name" value="Cyclophilin_A-like"/>
</dbReference>
<dbReference type="InterPro" id="IPR029000">
    <property type="entry name" value="Cyclophilin-like_dom_sf"/>
</dbReference>
<evidence type="ECO:0000256" key="4">
    <source>
        <dbReference type="SAM" id="Phobius"/>
    </source>
</evidence>
<dbReference type="NCBIfam" id="NF041770">
    <property type="entry name" value="CFI_box_CTERM"/>
    <property type="match status" value="1"/>
</dbReference>
<dbReference type="Proteomes" id="UP000655759">
    <property type="component" value="Unassembled WGS sequence"/>
</dbReference>
<evidence type="ECO:0000256" key="1">
    <source>
        <dbReference type="ARBA" id="ARBA00013194"/>
    </source>
</evidence>
<dbReference type="PROSITE" id="PS50072">
    <property type="entry name" value="CSA_PPIASE_2"/>
    <property type="match status" value="1"/>
</dbReference>
<evidence type="ECO:0000256" key="3">
    <source>
        <dbReference type="ARBA" id="ARBA00023235"/>
    </source>
</evidence>
<dbReference type="InterPro" id="IPR020892">
    <property type="entry name" value="Cyclophilin-type_PPIase_CS"/>
</dbReference>
<dbReference type="InterPro" id="IPR002683">
    <property type="entry name" value="PsbP_C"/>
</dbReference>
<dbReference type="InterPro" id="IPR002130">
    <property type="entry name" value="Cyclophilin-type_PPIase_dom"/>
</dbReference>
<dbReference type="PANTHER" id="PTHR45625">
    <property type="entry name" value="PEPTIDYL-PROLYL CIS-TRANS ISOMERASE-RELATED"/>
    <property type="match status" value="1"/>
</dbReference>
<dbReference type="EMBL" id="CAJNAQ010000002">
    <property type="protein sequence ID" value="CAE6489293.1"/>
    <property type="molecule type" value="Genomic_DNA"/>
</dbReference>
<proteinExistence type="predicted"/>
<feature type="transmembrane region" description="Helical" evidence="4">
    <location>
        <begin position="490"/>
        <end position="514"/>
    </location>
</feature>
<keyword evidence="4" id="KW-0472">Membrane</keyword>
<keyword evidence="3 6" id="KW-0413">Isomerase</keyword>
<keyword evidence="4" id="KW-1133">Transmembrane helix</keyword>